<dbReference type="Proteomes" id="UP001174936">
    <property type="component" value="Unassembled WGS sequence"/>
</dbReference>
<dbReference type="AlphaFoldDB" id="A0AA39YQ50"/>
<sequence>MGLLLAAAITSAIALLWLYRINLAMQAVPAEAIKASPRRWTRQEIRETYERVSKTPSDFSKQLPPALKRRYVVFGGAGMVGGDVVMQLLQRGQSPESIRIVDFQGLNRRDMLEKSKDCDVVKADMTSWESVEAAFSKPWPVSVAKLPLTVFHTAARIHPGDRSERLYERMRKINFGGTVNVLKASKAAGADIFVATASASISFVPAEFCIWPWQSVPRNYFHVTSEADFDVPIRPHSRFFSNYSKSKAEAERLICDANEDGFRTGTIRPGNAIYGQKTDPVLGSLLTLGESATWMPHVIQNFVDSRNVALAHLLFEAALTKTTKASGRPFVVTDPGPPLSFQDLYDLVIDLSVTPVSVMRLTPVILLLVTYVVEAYVAFVTFFPFLQKLGLKEPGYPLSFLQPSVIKGSVHVIVDDTAIRRSFEEGGLGYKGVCTSLEGMCEELADWNREHESK</sequence>
<dbReference type="InterPro" id="IPR036291">
    <property type="entry name" value="NAD(P)-bd_dom_sf"/>
</dbReference>
<organism evidence="5 6">
    <name type="scientific">Cercophora newfieldiana</name>
    <dbReference type="NCBI Taxonomy" id="92897"/>
    <lineage>
        <taxon>Eukaryota</taxon>
        <taxon>Fungi</taxon>
        <taxon>Dikarya</taxon>
        <taxon>Ascomycota</taxon>
        <taxon>Pezizomycotina</taxon>
        <taxon>Sordariomycetes</taxon>
        <taxon>Sordariomycetidae</taxon>
        <taxon>Sordariales</taxon>
        <taxon>Lasiosphaeriaceae</taxon>
        <taxon>Cercophora</taxon>
    </lineage>
</organism>
<dbReference type="PANTHER" id="PTHR43245">
    <property type="entry name" value="BIFUNCTIONAL POLYMYXIN RESISTANCE PROTEIN ARNA"/>
    <property type="match status" value="1"/>
</dbReference>
<dbReference type="PANTHER" id="PTHR43245:SF51">
    <property type="entry name" value="SHORT CHAIN DEHYDROGENASE_REDUCTASE FAMILY 42E, MEMBER 2"/>
    <property type="match status" value="1"/>
</dbReference>
<comment type="caution">
    <text evidence="5">The sequence shown here is derived from an EMBL/GenBank/DDBJ whole genome shotgun (WGS) entry which is preliminary data.</text>
</comment>
<feature type="transmembrane region" description="Helical" evidence="3">
    <location>
        <begin position="364"/>
        <end position="386"/>
    </location>
</feature>
<keyword evidence="6" id="KW-1185">Reference proteome</keyword>
<keyword evidence="3" id="KW-1133">Transmembrane helix</keyword>
<dbReference type="Pfam" id="PF01073">
    <property type="entry name" value="3Beta_HSD"/>
    <property type="match status" value="1"/>
</dbReference>
<evidence type="ECO:0000256" key="3">
    <source>
        <dbReference type="SAM" id="Phobius"/>
    </source>
</evidence>
<comment type="similarity">
    <text evidence="1">Belongs to the 3-beta-HSD family.</text>
</comment>
<gene>
    <name evidence="5" type="ORF">B0T16DRAFT_316951</name>
</gene>
<dbReference type="GO" id="GO:0016616">
    <property type="term" value="F:oxidoreductase activity, acting on the CH-OH group of donors, NAD or NADP as acceptor"/>
    <property type="evidence" value="ECO:0007669"/>
    <property type="project" value="InterPro"/>
</dbReference>
<accession>A0AA39YQ50</accession>
<evidence type="ECO:0000256" key="2">
    <source>
        <dbReference type="ARBA" id="ARBA00023002"/>
    </source>
</evidence>
<reference evidence="5" key="1">
    <citation type="submission" date="2023-06" db="EMBL/GenBank/DDBJ databases">
        <title>Genome-scale phylogeny and comparative genomics of the fungal order Sordariales.</title>
        <authorList>
            <consortium name="Lawrence Berkeley National Laboratory"/>
            <person name="Hensen N."/>
            <person name="Bonometti L."/>
            <person name="Westerberg I."/>
            <person name="Brannstrom I.O."/>
            <person name="Guillou S."/>
            <person name="Cros-Aarteil S."/>
            <person name="Calhoun S."/>
            <person name="Haridas S."/>
            <person name="Kuo A."/>
            <person name="Mondo S."/>
            <person name="Pangilinan J."/>
            <person name="Riley R."/>
            <person name="Labutti K."/>
            <person name="Andreopoulos B."/>
            <person name="Lipzen A."/>
            <person name="Chen C."/>
            <person name="Yanf M."/>
            <person name="Daum C."/>
            <person name="Ng V."/>
            <person name="Clum A."/>
            <person name="Steindorff A."/>
            <person name="Ohm R."/>
            <person name="Martin F."/>
            <person name="Silar P."/>
            <person name="Natvig D."/>
            <person name="Lalanne C."/>
            <person name="Gautier V."/>
            <person name="Ament-Velasquez S.L."/>
            <person name="Kruys A."/>
            <person name="Hutchinson M.I."/>
            <person name="Powell A.J."/>
            <person name="Barry K."/>
            <person name="Miller A.N."/>
            <person name="Grigoriev I.V."/>
            <person name="Debuchy R."/>
            <person name="Gladieux P."/>
            <person name="Thoren M.H."/>
            <person name="Johannesson H."/>
        </authorList>
    </citation>
    <scope>NUCLEOTIDE SEQUENCE</scope>
    <source>
        <strain evidence="5">SMH2532-1</strain>
    </source>
</reference>
<dbReference type="GO" id="GO:0006694">
    <property type="term" value="P:steroid biosynthetic process"/>
    <property type="evidence" value="ECO:0007669"/>
    <property type="project" value="InterPro"/>
</dbReference>
<keyword evidence="2" id="KW-0560">Oxidoreductase</keyword>
<name>A0AA39YQ50_9PEZI</name>
<evidence type="ECO:0000313" key="6">
    <source>
        <dbReference type="Proteomes" id="UP001174936"/>
    </source>
</evidence>
<feature type="domain" description="3-beta hydroxysteroid dehydrogenase/isomerase" evidence="4">
    <location>
        <begin position="72"/>
        <end position="348"/>
    </location>
</feature>
<dbReference type="EMBL" id="JAULSV010000001">
    <property type="protein sequence ID" value="KAK0656641.1"/>
    <property type="molecule type" value="Genomic_DNA"/>
</dbReference>
<evidence type="ECO:0000259" key="4">
    <source>
        <dbReference type="Pfam" id="PF01073"/>
    </source>
</evidence>
<evidence type="ECO:0000256" key="1">
    <source>
        <dbReference type="ARBA" id="ARBA00009219"/>
    </source>
</evidence>
<keyword evidence="3" id="KW-0472">Membrane</keyword>
<dbReference type="Gene3D" id="3.40.50.720">
    <property type="entry name" value="NAD(P)-binding Rossmann-like Domain"/>
    <property type="match status" value="1"/>
</dbReference>
<protein>
    <recommendedName>
        <fullName evidence="4">3-beta hydroxysteroid dehydrogenase/isomerase domain-containing protein</fullName>
    </recommendedName>
</protein>
<keyword evidence="3" id="KW-0812">Transmembrane</keyword>
<dbReference type="SUPFAM" id="SSF51735">
    <property type="entry name" value="NAD(P)-binding Rossmann-fold domains"/>
    <property type="match status" value="1"/>
</dbReference>
<evidence type="ECO:0000313" key="5">
    <source>
        <dbReference type="EMBL" id="KAK0656641.1"/>
    </source>
</evidence>
<proteinExistence type="inferred from homology"/>
<dbReference type="InterPro" id="IPR002225">
    <property type="entry name" value="3Beta_OHSteriod_DH/Estase"/>
</dbReference>
<dbReference type="InterPro" id="IPR050177">
    <property type="entry name" value="Lipid_A_modif_metabolic_enz"/>
</dbReference>